<dbReference type="EMBL" id="CP012672">
    <property type="protein sequence ID" value="AUX33240.1"/>
    <property type="molecule type" value="Genomic_DNA"/>
</dbReference>
<proteinExistence type="predicted"/>
<reference evidence="3 4" key="1">
    <citation type="submission" date="2015-09" db="EMBL/GenBank/DDBJ databases">
        <title>Sorangium comparison.</title>
        <authorList>
            <person name="Zaburannyi N."/>
            <person name="Bunk B."/>
            <person name="Overmann J."/>
            <person name="Mueller R."/>
        </authorList>
    </citation>
    <scope>NUCLEOTIDE SEQUENCE [LARGE SCALE GENOMIC DNA]</scope>
    <source>
        <strain evidence="3 4">So ce836</strain>
    </source>
</reference>
<feature type="compositionally biased region" description="Low complexity" evidence="1">
    <location>
        <begin position="18"/>
        <end position="28"/>
    </location>
</feature>
<evidence type="ECO:0000256" key="1">
    <source>
        <dbReference type="SAM" id="MobiDB-lite"/>
    </source>
</evidence>
<sequence length="97" mass="10228">MRIVKPMLHASGGGAALTAPSTSIEPSAPAAPPAAPTARERVLRLAARLLPCVSVNPAVARLDRIAAELRGVRAYYLHDVETCASIDAWLELYRGAP</sequence>
<evidence type="ECO:0000313" key="3">
    <source>
        <dbReference type="EMBL" id="AUX33240.1"/>
    </source>
</evidence>
<evidence type="ECO:0000313" key="2">
    <source>
        <dbReference type="EMBL" id="AUX33183.1"/>
    </source>
</evidence>
<protein>
    <submittedName>
        <fullName evidence="3">Uncharacterized protein</fullName>
    </submittedName>
</protein>
<dbReference type="EMBL" id="CP012672">
    <property type="protein sequence ID" value="AUX33183.1"/>
    <property type="molecule type" value="Genomic_DNA"/>
</dbReference>
<gene>
    <name evidence="2" type="ORF">SOCE836_053370</name>
    <name evidence="3" type="ORF">SOCE836_053940</name>
</gene>
<organism evidence="3 4">
    <name type="scientific">Sorangium cellulosum</name>
    <name type="common">Polyangium cellulosum</name>
    <dbReference type="NCBI Taxonomy" id="56"/>
    <lineage>
        <taxon>Bacteria</taxon>
        <taxon>Pseudomonadati</taxon>
        <taxon>Myxococcota</taxon>
        <taxon>Polyangia</taxon>
        <taxon>Polyangiales</taxon>
        <taxon>Polyangiaceae</taxon>
        <taxon>Sorangium</taxon>
    </lineage>
</organism>
<evidence type="ECO:0000313" key="4">
    <source>
        <dbReference type="Proteomes" id="UP000295497"/>
    </source>
</evidence>
<accession>A0A4P2QSL8</accession>
<dbReference type="AlphaFoldDB" id="A0A4P2QSL8"/>
<dbReference type="Proteomes" id="UP000295497">
    <property type="component" value="Chromosome"/>
</dbReference>
<name>A0A4P2QSL8_SORCE</name>
<feature type="region of interest" description="Disordered" evidence="1">
    <location>
        <begin position="11"/>
        <end position="35"/>
    </location>
</feature>